<dbReference type="PANTHER" id="PTHR39428:SF1">
    <property type="entry name" value="F420H(2)-DEPENDENT QUINONE REDUCTASE RV1261C"/>
    <property type="match status" value="1"/>
</dbReference>
<dbReference type="Pfam" id="PF01814">
    <property type="entry name" value="Hemerythrin"/>
    <property type="match status" value="1"/>
</dbReference>
<dbReference type="Gene3D" id="2.30.110.10">
    <property type="entry name" value="Electron Transport, Fmn-binding Protein, Chain A"/>
    <property type="match status" value="1"/>
</dbReference>
<dbReference type="PANTHER" id="PTHR39428">
    <property type="entry name" value="F420H(2)-DEPENDENT QUINONE REDUCTASE RV1261C"/>
    <property type="match status" value="1"/>
</dbReference>
<dbReference type="Pfam" id="PF04075">
    <property type="entry name" value="F420H2_quin_red"/>
    <property type="match status" value="1"/>
</dbReference>
<evidence type="ECO:0000313" key="4">
    <source>
        <dbReference type="EMBL" id="MDI6103725.1"/>
    </source>
</evidence>
<dbReference type="EMBL" id="JASCTH010000027">
    <property type="protein sequence ID" value="MDI6103725.1"/>
    <property type="molecule type" value="Genomic_DNA"/>
</dbReference>
<evidence type="ECO:0000313" key="5">
    <source>
        <dbReference type="Proteomes" id="UP001241758"/>
    </source>
</evidence>
<reference evidence="4 5" key="1">
    <citation type="submission" date="2023-05" db="EMBL/GenBank/DDBJ databases">
        <title>Actinoplanes sp. NEAU-A12 genome sequencing.</title>
        <authorList>
            <person name="Wang Z.-S."/>
        </authorList>
    </citation>
    <scope>NUCLEOTIDE SEQUENCE [LARGE SCALE GENOMIC DNA]</scope>
    <source>
        <strain evidence="4 5">NEAU-A12</strain>
    </source>
</reference>
<dbReference type="InterPro" id="IPR004378">
    <property type="entry name" value="F420H2_quin_Rdtase"/>
</dbReference>
<dbReference type="NCBIfam" id="TIGR00026">
    <property type="entry name" value="hi_GC_TIGR00026"/>
    <property type="match status" value="1"/>
</dbReference>
<dbReference type="InterPro" id="IPR012349">
    <property type="entry name" value="Split_barrel_FMN-bd"/>
</dbReference>
<protein>
    <submittedName>
        <fullName evidence="4">Nitroreductase/quinone reductase family protein</fullName>
    </submittedName>
</protein>
<sequence>MTDAGFDFNAFQRHVIEEFRANEGRVGGPFSGADLVLLTTIGARTGKERTSPLGVLVIDGTPVVVASAMGADKHPDWFHNIRRNPVVTVETGTETYQAVAAAPDGADRDALFARVVALEPGFGDYQDKTTRRIPVVTLTRIDDGRAAWARGLGDFLVEAHDWLRAELAGLRRQVDDLIAGGDEPLHAGRPGLGHEMRTHCLEFCAALKLHHTGEDRGGFPMLAHRFPGLAPVLERLAEEHVVVARLQERLRALVDSYEPGRTDLARLRSDLEDLATRLEEHFQYEERTVVSALNTLGPAPDFS</sequence>
<keyword evidence="5" id="KW-1185">Reference proteome</keyword>
<gene>
    <name evidence="4" type="ORF">QLQ12_34435</name>
</gene>
<accession>A0ABT6WVH5</accession>
<dbReference type="Gene3D" id="1.20.120.520">
    <property type="entry name" value="nmb1532 protein domain like"/>
    <property type="match status" value="1"/>
</dbReference>
<name>A0ABT6WVH5_9ACTN</name>
<dbReference type="SUPFAM" id="SSF50475">
    <property type="entry name" value="FMN-binding split barrel"/>
    <property type="match status" value="1"/>
</dbReference>
<dbReference type="InterPro" id="IPR012312">
    <property type="entry name" value="Hemerythrin-like"/>
</dbReference>
<dbReference type="Proteomes" id="UP001241758">
    <property type="component" value="Unassembled WGS sequence"/>
</dbReference>
<evidence type="ECO:0000256" key="2">
    <source>
        <dbReference type="ARBA" id="ARBA00049106"/>
    </source>
</evidence>
<comment type="caution">
    <text evidence="4">The sequence shown here is derived from an EMBL/GenBank/DDBJ whole genome shotgun (WGS) entry which is preliminary data.</text>
</comment>
<evidence type="ECO:0000259" key="3">
    <source>
        <dbReference type="Pfam" id="PF01814"/>
    </source>
</evidence>
<dbReference type="RefSeq" id="WP_282764941.1">
    <property type="nucleotide sequence ID" value="NZ_JASCTH010000027.1"/>
</dbReference>
<comment type="similarity">
    <text evidence="1">Belongs to the F420H(2)-dependent quinone reductase family.</text>
</comment>
<organism evidence="4 5">
    <name type="scientific">Actinoplanes sandaracinus</name>
    <dbReference type="NCBI Taxonomy" id="3045177"/>
    <lineage>
        <taxon>Bacteria</taxon>
        <taxon>Bacillati</taxon>
        <taxon>Actinomycetota</taxon>
        <taxon>Actinomycetes</taxon>
        <taxon>Micromonosporales</taxon>
        <taxon>Micromonosporaceae</taxon>
        <taxon>Actinoplanes</taxon>
    </lineage>
</organism>
<feature type="domain" description="Hemerythrin-like" evidence="3">
    <location>
        <begin position="154"/>
        <end position="292"/>
    </location>
</feature>
<proteinExistence type="inferred from homology"/>
<comment type="catalytic activity">
    <reaction evidence="2">
        <text>oxidized coenzyme F420-(gamma-L-Glu)(n) + a quinol + H(+) = reduced coenzyme F420-(gamma-L-Glu)(n) + a quinone</text>
        <dbReference type="Rhea" id="RHEA:39663"/>
        <dbReference type="Rhea" id="RHEA-COMP:12939"/>
        <dbReference type="Rhea" id="RHEA-COMP:14378"/>
        <dbReference type="ChEBI" id="CHEBI:15378"/>
        <dbReference type="ChEBI" id="CHEBI:24646"/>
        <dbReference type="ChEBI" id="CHEBI:132124"/>
        <dbReference type="ChEBI" id="CHEBI:133980"/>
        <dbReference type="ChEBI" id="CHEBI:139511"/>
    </reaction>
</comment>
<evidence type="ECO:0000256" key="1">
    <source>
        <dbReference type="ARBA" id="ARBA00008710"/>
    </source>
</evidence>
<dbReference type="CDD" id="cd12108">
    <property type="entry name" value="Hr-like"/>
    <property type="match status" value="1"/>
</dbReference>